<gene>
    <name evidence="2" type="ORF">TKV_c22120</name>
</gene>
<dbReference type="AlphaFoldDB" id="A0A097AU52"/>
<evidence type="ECO:0000313" key="2">
    <source>
        <dbReference type="EMBL" id="AIS53341.1"/>
    </source>
</evidence>
<feature type="transmembrane region" description="Helical" evidence="1">
    <location>
        <begin position="194"/>
        <end position="216"/>
    </location>
</feature>
<feature type="transmembrane region" description="Helical" evidence="1">
    <location>
        <begin position="38"/>
        <end position="58"/>
    </location>
</feature>
<sequence length="221" mass="24953">MFSLILKDILVSKKILLFGAAFITLMTILGVPEGAKDLAAGAIIVGVVYMGMVLSSSADETNKADILLNSLPLKRYEIVLSKYISIFVYSAIGIVFYLLFEVLIKLIGVPVIVYPITFNSIAYGFLLVGFLNSLYLPLMFKFGHNISRVFYIFFFVFFFLSISYVEKLVGKLAGSSWLQNISSFIMSQSDVVKMFFIIVFAFILLTISYLLSVRFYENREF</sequence>
<keyword evidence="1" id="KW-0472">Membrane</keyword>
<dbReference type="EMBL" id="CP009170">
    <property type="protein sequence ID" value="AIS53341.1"/>
    <property type="molecule type" value="Genomic_DNA"/>
</dbReference>
<evidence type="ECO:0000313" key="3">
    <source>
        <dbReference type="Proteomes" id="UP000029669"/>
    </source>
</evidence>
<feature type="transmembrane region" description="Helical" evidence="1">
    <location>
        <begin position="79"/>
        <end position="100"/>
    </location>
</feature>
<reference evidence="3" key="1">
    <citation type="journal article" date="2015" name="Genome Announc.">
        <title>Whole-Genome Sequences of 80 Environmental and Clinical Isolates of Burkholderia pseudomallei.</title>
        <authorList>
            <person name="Johnson S.L."/>
            <person name="Baker A.L."/>
            <person name="Chain P.S."/>
            <person name="Currie B.J."/>
            <person name="Daligault H.E."/>
            <person name="Davenport K.W."/>
            <person name="Davis C.B."/>
            <person name="Inglis T.J."/>
            <person name="Kaestli M."/>
            <person name="Koren S."/>
            <person name="Mayo M."/>
            <person name="Merritt A.J."/>
            <person name="Price E.P."/>
            <person name="Sarovich D.S."/>
            <person name="Warner J."/>
            <person name="Rosovitz M.J."/>
        </authorList>
    </citation>
    <scope>NUCLEOTIDE SEQUENCE [LARGE SCALE GENOMIC DNA]</scope>
    <source>
        <strain evidence="3">DSM 2030</strain>
    </source>
</reference>
<dbReference type="KEGG" id="tki:TKV_c22120"/>
<proteinExistence type="predicted"/>
<dbReference type="PANTHER" id="PTHR41309">
    <property type="entry name" value="MEMBRANE PROTEIN-RELATED"/>
    <property type="match status" value="1"/>
</dbReference>
<dbReference type="OrthoDB" id="1729823at2"/>
<dbReference type="InterPro" id="IPR025699">
    <property type="entry name" value="ABC2_memb-like"/>
</dbReference>
<feature type="transmembrane region" description="Helical" evidence="1">
    <location>
        <begin position="112"/>
        <end position="136"/>
    </location>
</feature>
<dbReference type="PANTHER" id="PTHR41309:SF2">
    <property type="entry name" value="MEMBRANE PROTEIN"/>
    <property type="match status" value="1"/>
</dbReference>
<evidence type="ECO:0000256" key="1">
    <source>
        <dbReference type="SAM" id="Phobius"/>
    </source>
</evidence>
<dbReference type="Proteomes" id="UP000029669">
    <property type="component" value="Chromosome"/>
</dbReference>
<dbReference type="HOGENOM" id="CLU_102880_1_0_9"/>
<organism evidence="2 3">
    <name type="scientific">Thermoanaerobacter kivui</name>
    <name type="common">Acetogenium kivui</name>
    <dbReference type="NCBI Taxonomy" id="2325"/>
    <lineage>
        <taxon>Bacteria</taxon>
        <taxon>Bacillati</taxon>
        <taxon>Bacillota</taxon>
        <taxon>Clostridia</taxon>
        <taxon>Thermoanaerobacterales</taxon>
        <taxon>Thermoanaerobacteraceae</taxon>
        <taxon>Thermoanaerobacter</taxon>
    </lineage>
</organism>
<dbReference type="Pfam" id="PF13346">
    <property type="entry name" value="ABC2_membrane_5"/>
    <property type="match status" value="1"/>
</dbReference>
<keyword evidence="1" id="KW-1133">Transmembrane helix</keyword>
<keyword evidence="3" id="KW-1185">Reference proteome</keyword>
<dbReference type="RefSeq" id="WP_049685933.1">
    <property type="nucleotide sequence ID" value="NZ_CP009170.1"/>
</dbReference>
<keyword evidence="1" id="KW-0812">Transmembrane</keyword>
<protein>
    <submittedName>
        <fullName evidence="2">ABC-2 family transporter protein</fullName>
    </submittedName>
</protein>
<dbReference type="eggNOG" id="ENOG5032TX7">
    <property type="taxonomic scope" value="Bacteria"/>
</dbReference>
<name>A0A097AU52_THEKI</name>
<accession>A0A097AU52</accession>
<feature type="transmembrane region" description="Helical" evidence="1">
    <location>
        <begin position="148"/>
        <end position="165"/>
    </location>
</feature>
<feature type="transmembrane region" description="Helical" evidence="1">
    <location>
        <begin position="15"/>
        <end position="32"/>
    </location>
</feature>
<dbReference type="STRING" id="2325.TKV_c22120"/>